<accession>A0A4Y3R8Z3</accession>
<name>A0A4Y3R8Z3_STRCI</name>
<dbReference type="InterPro" id="IPR002925">
    <property type="entry name" value="Dienelactn_hydro"/>
</dbReference>
<dbReference type="Pfam" id="PF01738">
    <property type="entry name" value="DLH"/>
    <property type="match status" value="1"/>
</dbReference>
<dbReference type="InterPro" id="IPR051049">
    <property type="entry name" value="Dienelactone_hydrolase-like"/>
</dbReference>
<dbReference type="AlphaFoldDB" id="A0A4Y3R8Z3"/>
<evidence type="ECO:0000256" key="1">
    <source>
        <dbReference type="SAM" id="MobiDB-lite"/>
    </source>
</evidence>
<keyword evidence="4" id="KW-1185">Reference proteome</keyword>
<comment type="caution">
    <text evidence="3">The sequence shown here is derived from an EMBL/GenBank/DDBJ whole genome shotgun (WGS) entry which is preliminary data.</text>
</comment>
<dbReference type="OrthoDB" id="9787933at2"/>
<dbReference type="PANTHER" id="PTHR46623:SF10">
    <property type="entry name" value="CARBOXYMETHYLENEBUTENOLIDASE HOMOLOG"/>
    <property type="match status" value="1"/>
</dbReference>
<dbReference type="PANTHER" id="PTHR46623">
    <property type="entry name" value="CARBOXYMETHYLENEBUTENOLIDASE-RELATED"/>
    <property type="match status" value="1"/>
</dbReference>
<gene>
    <name evidence="3" type="ORF">SCA03_66920</name>
</gene>
<sequence length="247" mass="26265">MPRTDVTVPTEDGDCRATLHTPSSPGARPAVLLYPDAAGARETFAAMADRLAQLGYTVLLPDVYYRTGGYAPFDPATALSDPAERERLFALAGSLTTPMVLRDADAFLAFLAERPEVSTDRVGTTGYCMGGRTSLIVAGHRPDRVVAAASFHGGGLADESDPDAPHRLADRMGAHVLVAAAENDEHFPPEQFDRLERALISAGVRHTMETYPAAHGFAVPDNPTHDEAATERHWSALAALFATSLGG</sequence>
<dbReference type="SUPFAM" id="SSF53474">
    <property type="entry name" value="alpha/beta-Hydrolases"/>
    <property type="match status" value="1"/>
</dbReference>
<dbReference type="Gene3D" id="3.40.50.1820">
    <property type="entry name" value="alpha/beta hydrolase"/>
    <property type="match status" value="1"/>
</dbReference>
<dbReference type="GO" id="GO:0016787">
    <property type="term" value="F:hydrolase activity"/>
    <property type="evidence" value="ECO:0007669"/>
    <property type="project" value="InterPro"/>
</dbReference>
<reference evidence="3 4" key="1">
    <citation type="submission" date="2019-06" db="EMBL/GenBank/DDBJ databases">
        <title>Whole genome shotgun sequence of Streptomyces cacaoi subsp. cacaoi NBRC 12748.</title>
        <authorList>
            <person name="Hosoyama A."/>
            <person name="Uohara A."/>
            <person name="Ohji S."/>
            <person name="Ichikawa N."/>
        </authorList>
    </citation>
    <scope>NUCLEOTIDE SEQUENCE [LARGE SCALE GENOMIC DNA]</scope>
    <source>
        <strain evidence="3 4">NBRC 12748</strain>
    </source>
</reference>
<dbReference type="InterPro" id="IPR029058">
    <property type="entry name" value="AB_hydrolase_fold"/>
</dbReference>
<protein>
    <recommendedName>
        <fullName evidence="2">Dienelactone hydrolase domain-containing protein</fullName>
    </recommendedName>
</protein>
<feature type="region of interest" description="Disordered" evidence="1">
    <location>
        <begin position="1"/>
        <end position="23"/>
    </location>
</feature>
<dbReference type="EMBL" id="BJMM01000084">
    <property type="protein sequence ID" value="GEB54141.1"/>
    <property type="molecule type" value="Genomic_DNA"/>
</dbReference>
<proteinExistence type="predicted"/>
<evidence type="ECO:0000259" key="2">
    <source>
        <dbReference type="Pfam" id="PF01738"/>
    </source>
</evidence>
<feature type="domain" description="Dienelactone hydrolase" evidence="2">
    <location>
        <begin position="16"/>
        <end position="243"/>
    </location>
</feature>
<evidence type="ECO:0000313" key="3">
    <source>
        <dbReference type="EMBL" id="GEB54141.1"/>
    </source>
</evidence>
<dbReference type="RefSeq" id="WP_086818075.1">
    <property type="nucleotide sequence ID" value="NZ_BJMM01000084.1"/>
</dbReference>
<evidence type="ECO:0000313" key="4">
    <source>
        <dbReference type="Proteomes" id="UP000319210"/>
    </source>
</evidence>
<dbReference type="Proteomes" id="UP000319210">
    <property type="component" value="Unassembled WGS sequence"/>
</dbReference>
<organism evidence="3 4">
    <name type="scientific">Streptomyces cacaoi</name>
    <dbReference type="NCBI Taxonomy" id="1898"/>
    <lineage>
        <taxon>Bacteria</taxon>
        <taxon>Bacillati</taxon>
        <taxon>Actinomycetota</taxon>
        <taxon>Actinomycetes</taxon>
        <taxon>Kitasatosporales</taxon>
        <taxon>Streptomycetaceae</taxon>
        <taxon>Streptomyces</taxon>
    </lineage>
</organism>